<dbReference type="PANTHER" id="PTHR21483:SF18">
    <property type="entry name" value="RNA POLYMERASE II-ASSOCIATED PROTEIN 1"/>
    <property type="match status" value="1"/>
</dbReference>
<organism evidence="3 4">
    <name type="scientific">Tilletiaria anomala (strain ATCC 24038 / CBS 436.72 / UBC 951)</name>
    <dbReference type="NCBI Taxonomy" id="1037660"/>
    <lineage>
        <taxon>Eukaryota</taxon>
        <taxon>Fungi</taxon>
        <taxon>Dikarya</taxon>
        <taxon>Basidiomycota</taxon>
        <taxon>Ustilaginomycotina</taxon>
        <taxon>Exobasidiomycetes</taxon>
        <taxon>Georgefischeriales</taxon>
        <taxon>Tilletiariaceae</taxon>
        <taxon>Tilletiaria</taxon>
    </lineage>
</organism>
<dbReference type="EMBL" id="JMSN01000077">
    <property type="protein sequence ID" value="KDN41667.1"/>
    <property type="molecule type" value="Genomic_DNA"/>
</dbReference>
<dbReference type="InParanoid" id="A0A066VIU6"/>
<feature type="region of interest" description="Disordered" evidence="1">
    <location>
        <begin position="1"/>
        <end position="144"/>
    </location>
</feature>
<feature type="region of interest" description="Disordered" evidence="1">
    <location>
        <begin position="364"/>
        <end position="388"/>
    </location>
</feature>
<dbReference type="Proteomes" id="UP000027361">
    <property type="component" value="Unassembled WGS sequence"/>
</dbReference>
<feature type="compositionally biased region" description="Polar residues" evidence="1">
    <location>
        <begin position="301"/>
        <end position="310"/>
    </location>
</feature>
<dbReference type="HOGENOM" id="CLU_276352_0_0_1"/>
<evidence type="ECO:0000256" key="1">
    <source>
        <dbReference type="SAM" id="MobiDB-lite"/>
    </source>
</evidence>
<dbReference type="PANTHER" id="PTHR21483">
    <property type="entry name" value="RNA POLYMERASE II-ASSOCIATED PROTEIN 1"/>
    <property type="match status" value="1"/>
</dbReference>
<dbReference type="RefSeq" id="XP_013241796.1">
    <property type="nucleotide sequence ID" value="XM_013386342.1"/>
</dbReference>
<evidence type="ECO:0000313" key="4">
    <source>
        <dbReference type="Proteomes" id="UP000027361"/>
    </source>
</evidence>
<dbReference type="InterPro" id="IPR057989">
    <property type="entry name" value="TPR_RPAP1/MINIYO-like"/>
</dbReference>
<feature type="region of interest" description="Disordered" evidence="1">
    <location>
        <begin position="162"/>
        <end position="183"/>
    </location>
</feature>
<gene>
    <name evidence="3" type="ORF">K437DRAFT_171078</name>
</gene>
<evidence type="ECO:0000313" key="3">
    <source>
        <dbReference type="EMBL" id="KDN41667.1"/>
    </source>
</evidence>
<protein>
    <recommendedName>
        <fullName evidence="2">RPAP1/MINIYO-like TPR repeats domain-containing protein</fullName>
    </recommendedName>
</protein>
<accession>A0A066VIU6</accession>
<dbReference type="Pfam" id="PF25766">
    <property type="entry name" value="TPR_RPAP1"/>
    <property type="match status" value="1"/>
</dbReference>
<feature type="compositionally biased region" description="Polar residues" evidence="1">
    <location>
        <begin position="1"/>
        <end position="13"/>
    </location>
</feature>
<dbReference type="GeneID" id="25261827"/>
<dbReference type="OMA" id="GKPMSAF"/>
<proteinExistence type="predicted"/>
<feature type="domain" description="RPAP1/MINIYO-like TPR repeats" evidence="2">
    <location>
        <begin position="1140"/>
        <end position="1353"/>
    </location>
</feature>
<feature type="region of interest" description="Disordered" evidence="1">
    <location>
        <begin position="215"/>
        <end position="314"/>
    </location>
</feature>
<feature type="compositionally biased region" description="Basic and acidic residues" evidence="1">
    <location>
        <begin position="88"/>
        <end position="98"/>
    </location>
</feature>
<feature type="compositionally biased region" description="Polar residues" evidence="1">
    <location>
        <begin position="100"/>
        <end position="139"/>
    </location>
</feature>
<dbReference type="GO" id="GO:0006366">
    <property type="term" value="P:transcription by RNA polymerase II"/>
    <property type="evidence" value="ECO:0007669"/>
    <property type="project" value="InterPro"/>
</dbReference>
<name>A0A066VIU6_TILAU</name>
<dbReference type="STRING" id="1037660.A0A066VIU6"/>
<feature type="region of interest" description="Disordered" evidence="1">
    <location>
        <begin position="412"/>
        <end position="461"/>
    </location>
</feature>
<reference evidence="3 4" key="1">
    <citation type="submission" date="2014-05" db="EMBL/GenBank/DDBJ databases">
        <title>Draft genome sequence of a rare smut relative, Tilletiaria anomala UBC 951.</title>
        <authorList>
            <consortium name="DOE Joint Genome Institute"/>
            <person name="Toome M."/>
            <person name="Kuo A."/>
            <person name="Henrissat B."/>
            <person name="Lipzen A."/>
            <person name="Tritt A."/>
            <person name="Yoshinaga Y."/>
            <person name="Zane M."/>
            <person name="Barry K."/>
            <person name="Grigoriev I.V."/>
            <person name="Spatafora J.W."/>
            <person name="Aimea M.C."/>
        </authorList>
    </citation>
    <scope>NUCLEOTIDE SEQUENCE [LARGE SCALE GENOMIC DNA]</scope>
    <source>
        <strain evidence="3 4">UBC 951</strain>
    </source>
</reference>
<dbReference type="OrthoDB" id="348201at2759"/>
<dbReference type="InterPro" id="IPR039913">
    <property type="entry name" value="RPAP1/Rba50"/>
</dbReference>
<sequence>MASLNRTDGSISRQKVRPSWSELASFDLPDEAEYSGSHPQDDDGSSDPYLRAAMRRAALNGAGQEEDSDIEWRPAAHVVRGKPPRVGSSRDKDHRKETAALSSTPKAAQNVSKFAQVSPMTENQNGPQESTPSNCSGPSPSLIGFVTERSAPFLPESKFAASRSPAYPLDSKNPKLKSVKVPDSLRAESGDVWRDESGKPMSAFRRKRFMQQGYANSPFMADSSGASRAKAMAMTKGKEHDQEGNCAMQPSSKVEARLTAPIQRDVTRDPGGGVDPEAMLAALKDSMDSSQTSPRAPFLKSTDSADTSVRASAAEVPGGAEADMLRSLFKENAAKVAGMSGKEVQMELQSLEKTFGKELLERFRERKSRKDQAAVDQGAASNDLMEKDASRQSFAPLVARVGSTQTASTIEGAYRSQPESARPLEVSAAPQANEDQTHHDGHPHHHANIPNASPSEPRFTLDGLELLPGSSRLASAEAAGEALTIDSILQLCRSTAAAQRRLFFCVLARVLERHPPQLELPVKAELSKTSNQDAAWRVLVTKEVHSRVAILAAWMLGDAARNIREHVLECLVRSLEYLPCALAAQSNSNVECKAKAKISKEAEVIQELLGLGIVSKLDALLGDLRLSRRVPPQDSNTQEQTFKVIKWLCEYGLQGSEAVLQEKHLIGRIISHIDRPWPLIEDADHLPQPSTQTDAPSLEGLRALDALIRASRRSAEVLASNQRLISTLIRFINIQPELPPSANQHGNSILQLSLQILASLGRYGLATWLAALLWNTLSRLMAMLQTANEQSSEGAQLDSLEAACFNLLHVWTVCATDPHASTPGGHDIVWDTVKDWPRFSLLVLLRHAKRQSSLSRGATQTVSAAASHLASALRGARRHPEASLTFSLSGADKDEIAKLLEQASSAALVVLHQLCVDQIFNSVAALTLADTAASAFDASFGLTRLLDSSGRQIEADSALAAESLAWLARRTSQLGIFTAIRHSIIRFVREESRINRSKPSIGLRLLAKLCPNEEAVARQIIDQVLSISAQKDIIQPFFKEALRNQSELPASLILGIEHPSEIATAYSSNARYLPIHHVQEDAEASEDFDPATGAQFWRCLGNRLPLRRDWPLLPLDELMHSGNSAVFNRPGALPAKWDYNEKDVVLATLSFAISCLQSFEEDVADGAPSAAELWLSIIKVFLLEGNDASSGAATGALTGRDLFRDPEVSAQLKNLCALASALETSEGDDIENATARVFGPDLPFFQLYSDLLGVYDAVSFGDATFALAVVQPLAMRYSSDYRRLLWNDFAHILPTLKLERRNASPFERFCEPAETDVTVLELYAAALLSGQVKENRNDFLFAIAVHHISAAIWKEAPLQKSTFVQQLTKMMFAQERHREVARSVLEWECEENSLQKSERQQALSQILDN</sequence>
<comment type="caution">
    <text evidence="3">The sequence shown here is derived from an EMBL/GenBank/DDBJ whole genome shotgun (WGS) entry which is preliminary data.</text>
</comment>
<feature type="compositionally biased region" description="Basic and acidic residues" evidence="1">
    <location>
        <begin position="364"/>
        <end position="373"/>
    </location>
</feature>
<evidence type="ECO:0000259" key="2">
    <source>
        <dbReference type="Pfam" id="PF25766"/>
    </source>
</evidence>
<keyword evidence="4" id="KW-1185">Reference proteome</keyword>